<evidence type="ECO:0000313" key="3">
    <source>
        <dbReference type="EMBL" id="GHD46853.1"/>
    </source>
</evidence>
<dbReference type="AlphaFoldDB" id="A0A918XQG9"/>
<feature type="domain" description="CHASE2" evidence="2">
    <location>
        <begin position="64"/>
        <end position="445"/>
    </location>
</feature>
<evidence type="ECO:0000256" key="1">
    <source>
        <dbReference type="SAM" id="Phobius"/>
    </source>
</evidence>
<keyword evidence="1" id="KW-0812">Transmembrane</keyword>
<feature type="transmembrane region" description="Helical" evidence="1">
    <location>
        <begin position="432"/>
        <end position="453"/>
    </location>
</feature>
<accession>A0A918XQG9</accession>
<reference evidence="3" key="1">
    <citation type="journal article" date="2014" name="Int. J. Syst. Evol. Microbiol.">
        <title>Complete genome sequence of Corynebacterium casei LMG S-19264T (=DSM 44701T), isolated from a smear-ripened cheese.</title>
        <authorList>
            <consortium name="US DOE Joint Genome Institute (JGI-PGF)"/>
            <person name="Walter F."/>
            <person name="Albersmeier A."/>
            <person name="Kalinowski J."/>
            <person name="Ruckert C."/>
        </authorList>
    </citation>
    <scope>NUCLEOTIDE SEQUENCE</scope>
    <source>
        <strain evidence="3">KCTC 42651</strain>
    </source>
</reference>
<name>A0A918XQG9_9PROT</name>
<dbReference type="Proteomes" id="UP000630353">
    <property type="component" value="Unassembled WGS sequence"/>
</dbReference>
<dbReference type="SMART" id="SM01080">
    <property type="entry name" value="CHASE2"/>
    <property type="match status" value="1"/>
</dbReference>
<feature type="transmembrane region" description="Helical" evidence="1">
    <location>
        <begin position="474"/>
        <end position="494"/>
    </location>
</feature>
<dbReference type="EMBL" id="BMZS01000003">
    <property type="protein sequence ID" value="GHD46853.1"/>
    <property type="molecule type" value="Genomic_DNA"/>
</dbReference>
<proteinExistence type="predicted"/>
<evidence type="ECO:0000313" key="4">
    <source>
        <dbReference type="Proteomes" id="UP000630353"/>
    </source>
</evidence>
<protein>
    <recommendedName>
        <fullName evidence="2">CHASE2 domain-containing protein</fullName>
    </recommendedName>
</protein>
<feature type="transmembrane region" description="Helical" evidence="1">
    <location>
        <begin position="12"/>
        <end position="29"/>
    </location>
</feature>
<feature type="transmembrane region" description="Helical" evidence="1">
    <location>
        <begin position="500"/>
        <end position="515"/>
    </location>
</feature>
<evidence type="ECO:0000259" key="2">
    <source>
        <dbReference type="SMART" id="SM01080"/>
    </source>
</evidence>
<dbReference type="Pfam" id="PF05226">
    <property type="entry name" value="CHASE2"/>
    <property type="match status" value="1"/>
</dbReference>
<keyword evidence="1" id="KW-1133">Transmembrane helix</keyword>
<organism evidence="3 4">
    <name type="scientific">Thalassobaculum fulvum</name>
    <dbReference type="NCBI Taxonomy" id="1633335"/>
    <lineage>
        <taxon>Bacteria</taxon>
        <taxon>Pseudomonadati</taxon>
        <taxon>Pseudomonadota</taxon>
        <taxon>Alphaproteobacteria</taxon>
        <taxon>Rhodospirillales</taxon>
        <taxon>Thalassobaculaceae</taxon>
        <taxon>Thalassobaculum</taxon>
    </lineage>
</organism>
<keyword evidence="4" id="KW-1185">Reference proteome</keyword>
<comment type="caution">
    <text evidence="3">The sequence shown here is derived from an EMBL/GenBank/DDBJ whole genome shotgun (WGS) entry which is preliminary data.</text>
</comment>
<keyword evidence="1" id="KW-0472">Membrane</keyword>
<reference evidence="3" key="2">
    <citation type="submission" date="2020-09" db="EMBL/GenBank/DDBJ databases">
        <authorList>
            <person name="Sun Q."/>
            <person name="Kim S."/>
        </authorList>
    </citation>
    <scope>NUCLEOTIDE SEQUENCE</scope>
    <source>
        <strain evidence="3">KCTC 42651</strain>
    </source>
</reference>
<gene>
    <name evidence="3" type="ORF">GCM10017083_16470</name>
</gene>
<sequence>MGICRALFTLRNLVRLAAALVIGAVQIYLDPFGFSDATREISYRAVNRIVGPAVEWTAFRKNSPGAIDDGDLFPAERSRIRDDIVLVVLREEDVKRYGEIWKRRQAWPLPFGAHAEVIGRIRLGEPRAVYVDFVFNDERDDESLRSLLWAVEEYDRTYWIGEGGGEPTETTAGAGPVVRDIPIYFAGLRHRVDNVLSVIDDLRELKNVNVVAARRKRGSDYILWDRPKDREVQALEKIENYVPAVSPALAIYIDQCRLGAPINCPGSLGKLKSDWLAKPDAQVYAALRMFSEDMQIFWGATPSPRNFNEFVCNSEISYQEYGLHYFLKYYLNYVGRGFEETDCYHNPVATVSSLFRSRPEDVDKLLKDKIVIYTADIAGVSREIHPPTSARDLPFGVKHATALENLLAWGEQYLKTENTSDAVPVRIEDGNFAMFVFAVITVIALVASTWMDTKFPIESTVMWRNIGYHVIRDAGLTVSYVLIIVGIMMLQILIFRVTNLNYIEIILLSVGLFVIERNKYVLFLEELFVGRADRTSVVGE</sequence>
<dbReference type="InterPro" id="IPR007890">
    <property type="entry name" value="CHASE2"/>
</dbReference>